<organism evidence="1 2">
    <name type="scientific">Lasius niger</name>
    <name type="common">Black garden ant</name>
    <dbReference type="NCBI Taxonomy" id="67767"/>
    <lineage>
        <taxon>Eukaryota</taxon>
        <taxon>Metazoa</taxon>
        <taxon>Ecdysozoa</taxon>
        <taxon>Arthropoda</taxon>
        <taxon>Hexapoda</taxon>
        <taxon>Insecta</taxon>
        <taxon>Pterygota</taxon>
        <taxon>Neoptera</taxon>
        <taxon>Endopterygota</taxon>
        <taxon>Hymenoptera</taxon>
        <taxon>Apocrita</taxon>
        <taxon>Aculeata</taxon>
        <taxon>Formicoidea</taxon>
        <taxon>Formicidae</taxon>
        <taxon>Formicinae</taxon>
        <taxon>Lasius</taxon>
        <taxon>Lasius</taxon>
    </lineage>
</organism>
<dbReference type="EMBL" id="LBMM01023562">
    <property type="protein sequence ID" value="KMQ82696.1"/>
    <property type="molecule type" value="Genomic_DNA"/>
</dbReference>
<dbReference type="Pfam" id="PF03564">
    <property type="entry name" value="DUF1759"/>
    <property type="match status" value="1"/>
</dbReference>
<dbReference type="STRING" id="67767.A0A0J7JXV5"/>
<proteinExistence type="predicted"/>
<dbReference type="OrthoDB" id="7696997at2759"/>
<accession>A0A0J7JXV5</accession>
<dbReference type="AlphaFoldDB" id="A0A0J7JXV5"/>
<feature type="non-terminal residue" evidence="1">
    <location>
        <position position="260"/>
    </location>
</feature>
<gene>
    <name evidence="1" type="ORF">RF55_22115</name>
</gene>
<dbReference type="InterPro" id="IPR005312">
    <property type="entry name" value="DUF1759"/>
</dbReference>
<name>A0A0J7JXV5_LASNI</name>
<dbReference type="Proteomes" id="UP000036403">
    <property type="component" value="Unassembled WGS sequence"/>
</dbReference>
<dbReference type="PANTHER" id="PTHR22954">
    <property type="entry name" value="RETROVIRAL PROTEASE-RELATED"/>
    <property type="match status" value="1"/>
</dbReference>
<evidence type="ECO:0000313" key="2">
    <source>
        <dbReference type="Proteomes" id="UP000036403"/>
    </source>
</evidence>
<dbReference type="PANTHER" id="PTHR22954:SF3">
    <property type="entry name" value="PROTEIN CBG08539"/>
    <property type="match status" value="1"/>
</dbReference>
<protein>
    <submittedName>
        <fullName evidence="1">Uncharacterized protein</fullName>
    </submittedName>
</protein>
<keyword evidence="2" id="KW-1185">Reference proteome</keyword>
<sequence length="260" mass="29215">MSESFDALIRSQVQLQGRIIRAHDNLKKTGAANITQGAVEARLQILEANWNKFEGQHDTLQNEHAAALRTHEYNTKDVLETVEEQYIQQKTIFLDLLLGMTSNTQAPTAATGAPGHAPRTTLPRIQLPHFSGKYEDWPSFRDLFASIISKDNSLTNVERLHYLKTSLKGEAEKLVRSFTITGDNFERVWSALTEHYENKRLLVKSYCSAFTSLPRMKSETASELKRVFHSIAGTIGALDSIGRPISNCSDLFVHMAVELL</sequence>
<comment type="caution">
    <text evidence="1">The sequence shown here is derived from an EMBL/GenBank/DDBJ whole genome shotgun (WGS) entry which is preliminary data.</text>
</comment>
<dbReference type="PaxDb" id="67767-A0A0J7JXV5"/>
<reference evidence="1 2" key="1">
    <citation type="submission" date="2015-04" db="EMBL/GenBank/DDBJ databases">
        <title>Lasius niger genome sequencing.</title>
        <authorList>
            <person name="Konorov E.A."/>
            <person name="Nikitin M.A."/>
            <person name="Kirill M.V."/>
            <person name="Chang P."/>
        </authorList>
    </citation>
    <scope>NUCLEOTIDE SEQUENCE [LARGE SCALE GENOMIC DNA]</scope>
    <source>
        <tissue evidence="1">Whole</tissue>
    </source>
</reference>
<evidence type="ECO:0000313" key="1">
    <source>
        <dbReference type="EMBL" id="KMQ82696.1"/>
    </source>
</evidence>